<evidence type="ECO:0000313" key="2">
    <source>
        <dbReference type="Proteomes" id="UP000789901"/>
    </source>
</evidence>
<evidence type="ECO:0000313" key="1">
    <source>
        <dbReference type="EMBL" id="CAG8631746.1"/>
    </source>
</evidence>
<organism evidence="1 2">
    <name type="scientific">Gigaspora margarita</name>
    <dbReference type="NCBI Taxonomy" id="4874"/>
    <lineage>
        <taxon>Eukaryota</taxon>
        <taxon>Fungi</taxon>
        <taxon>Fungi incertae sedis</taxon>
        <taxon>Mucoromycota</taxon>
        <taxon>Glomeromycotina</taxon>
        <taxon>Glomeromycetes</taxon>
        <taxon>Diversisporales</taxon>
        <taxon>Gigasporaceae</taxon>
        <taxon>Gigaspora</taxon>
    </lineage>
</organism>
<proteinExistence type="predicted"/>
<dbReference type="Proteomes" id="UP000789901">
    <property type="component" value="Unassembled WGS sequence"/>
</dbReference>
<sequence>MVHEKARYQRFNASDNDSALLNQNKQEMQIISRESGSSGNCDSPVWPYFNKETEGKLGIPICKIYKTEFSKSTSTSTLAHHLNIHNIVALKQGKKLLNSNPYLKIE</sequence>
<protein>
    <submittedName>
        <fullName evidence="1">20832_t:CDS:1</fullName>
    </submittedName>
</protein>
<dbReference type="EMBL" id="CAJVQB010004283">
    <property type="protein sequence ID" value="CAG8631746.1"/>
    <property type="molecule type" value="Genomic_DNA"/>
</dbReference>
<gene>
    <name evidence="1" type="ORF">GMARGA_LOCUS8371</name>
</gene>
<accession>A0ABN7UMP0</accession>
<name>A0ABN7UMP0_GIGMA</name>
<comment type="caution">
    <text evidence="1">The sequence shown here is derived from an EMBL/GenBank/DDBJ whole genome shotgun (WGS) entry which is preliminary data.</text>
</comment>
<keyword evidence="2" id="KW-1185">Reference proteome</keyword>
<reference evidence="1 2" key="1">
    <citation type="submission" date="2021-06" db="EMBL/GenBank/DDBJ databases">
        <authorList>
            <person name="Kallberg Y."/>
            <person name="Tangrot J."/>
            <person name="Rosling A."/>
        </authorList>
    </citation>
    <scope>NUCLEOTIDE SEQUENCE [LARGE SCALE GENOMIC DNA]</scope>
    <source>
        <strain evidence="1 2">120-4 pot B 10/14</strain>
    </source>
</reference>